<feature type="compositionally biased region" description="Polar residues" evidence="1">
    <location>
        <begin position="95"/>
        <end position="104"/>
    </location>
</feature>
<dbReference type="Proteomes" id="UP000823388">
    <property type="component" value="Chromosome 7K"/>
</dbReference>
<feature type="region of interest" description="Disordered" evidence="1">
    <location>
        <begin position="55"/>
        <end position="142"/>
    </location>
</feature>
<evidence type="ECO:0000313" key="2">
    <source>
        <dbReference type="EMBL" id="KAG2575702.1"/>
    </source>
</evidence>
<dbReference type="EMBL" id="CM029049">
    <property type="protein sequence ID" value="KAG2575702.1"/>
    <property type="molecule type" value="Genomic_DNA"/>
</dbReference>
<gene>
    <name evidence="2" type="ORF">PVAP13_7KG374701</name>
</gene>
<evidence type="ECO:0000313" key="3">
    <source>
        <dbReference type="Proteomes" id="UP000823388"/>
    </source>
</evidence>
<evidence type="ECO:0000256" key="1">
    <source>
        <dbReference type="SAM" id="MobiDB-lite"/>
    </source>
</evidence>
<keyword evidence="3" id="KW-1185">Reference proteome</keyword>
<dbReference type="AlphaFoldDB" id="A0A8T0QRA3"/>
<accession>A0A8T0QRA3</accession>
<reference evidence="2" key="1">
    <citation type="submission" date="2020-05" db="EMBL/GenBank/DDBJ databases">
        <title>WGS assembly of Panicum virgatum.</title>
        <authorList>
            <person name="Lovell J.T."/>
            <person name="Jenkins J."/>
            <person name="Shu S."/>
            <person name="Juenger T.E."/>
            <person name="Schmutz J."/>
        </authorList>
    </citation>
    <scope>NUCLEOTIDE SEQUENCE</scope>
    <source>
        <strain evidence="2">AP13</strain>
    </source>
</reference>
<feature type="region of interest" description="Disordered" evidence="1">
    <location>
        <begin position="156"/>
        <end position="259"/>
    </location>
</feature>
<sequence length="295" mass="31899">MLAKAFARSIPTPRYTITAWHSQTTVTAAHPGQLHYRASTHHAADLHLRCARRSEAHTTPRAPHTRRPPRRSQLYTRAAATTSPGLHRRVAQLTLWHSTANTGASPHAGRRRRTRRHAEGPRQAPPQGLVAPRRPPPRMATRSMDRRSLLHSLASAAPGTQLHAGRRLRKPLQTAPPPRCAPKMTRCRGGSTSRLRAATPPWPPRPAPHVGALQGRPAVSSPPLPDASAASRASRPQPPSTHSSLAARIRSPDPPLGAAAVTMAGRVRYGRPACFTAPKQQRAAETGRDAPPPLS</sequence>
<organism evidence="2 3">
    <name type="scientific">Panicum virgatum</name>
    <name type="common">Blackwell switchgrass</name>
    <dbReference type="NCBI Taxonomy" id="38727"/>
    <lineage>
        <taxon>Eukaryota</taxon>
        <taxon>Viridiplantae</taxon>
        <taxon>Streptophyta</taxon>
        <taxon>Embryophyta</taxon>
        <taxon>Tracheophyta</taxon>
        <taxon>Spermatophyta</taxon>
        <taxon>Magnoliopsida</taxon>
        <taxon>Liliopsida</taxon>
        <taxon>Poales</taxon>
        <taxon>Poaceae</taxon>
        <taxon>PACMAD clade</taxon>
        <taxon>Panicoideae</taxon>
        <taxon>Panicodae</taxon>
        <taxon>Paniceae</taxon>
        <taxon>Panicinae</taxon>
        <taxon>Panicum</taxon>
        <taxon>Panicum sect. Hiantes</taxon>
    </lineage>
</organism>
<name>A0A8T0QRA3_PANVG</name>
<feature type="compositionally biased region" description="Low complexity" evidence="1">
    <location>
        <begin position="226"/>
        <end position="235"/>
    </location>
</feature>
<feature type="region of interest" description="Disordered" evidence="1">
    <location>
        <begin position="272"/>
        <end position="295"/>
    </location>
</feature>
<comment type="caution">
    <text evidence="2">The sequence shown here is derived from an EMBL/GenBank/DDBJ whole genome shotgun (WGS) entry which is preliminary data.</text>
</comment>
<protein>
    <submittedName>
        <fullName evidence="2">Uncharacterized protein</fullName>
    </submittedName>
</protein>
<proteinExistence type="predicted"/>
<feature type="compositionally biased region" description="Polar residues" evidence="1">
    <location>
        <begin position="73"/>
        <end position="84"/>
    </location>
</feature>